<gene>
    <name evidence="2" type="ORF">S03H2_13308</name>
</gene>
<keyword evidence="1" id="KW-1133">Transmembrane helix</keyword>
<keyword evidence="1" id="KW-0812">Transmembrane</keyword>
<evidence type="ECO:0000313" key="2">
    <source>
        <dbReference type="EMBL" id="GAH36459.1"/>
    </source>
</evidence>
<evidence type="ECO:0000256" key="1">
    <source>
        <dbReference type="SAM" id="Phobius"/>
    </source>
</evidence>
<dbReference type="EMBL" id="BARU01006755">
    <property type="protein sequence ID" value="GAH36459.1"/>
    <property type="molecule type" value="Genomic_DNA"/>
</dbReference>
<reference evidence="2" key="1">
    <citation type="journal article" date="2014" name="Front. Microbiol.">
        <title>High frequency of phylogenetically diverse reductive dehalogenase-homologous genes in deep subseafloor sedimentary metagenomes.</title>
        <authorList>
            <person name="Kawai M."/>
            <person name="Futagami T."/>
            <person name="Toyoda A."/>
            <person name="Takaki Y."/>
            <person name="Nishi S."/>
            <person name="Hori S."/>
            <person name="Arai W."/>
            <person name="Tsubouchi T."/>
            <person name="Morono Y."/>
            <person name="Uchiyama I."/>
            <person name="Ito T."/>
            <person name="Fujiyama A."/>
            <person name="Inagaki F."/>
            <person name="Takami H."/>
        </authorList>
    </citation>
    <scope>NUCLEOTIDE SEQUENCE</scope>
    <source>
        <strain evidence="2">Expedition CK06-06</strain>
    </source>
</reference>
<feature type="transmembrane region" description="Helical" evidence="1">
    <location>
        <begin position="7"/>
        <end position="24"/>
    </location>
</feature>
<name>X1G4J3_9ZZZZ</name>
<organism evidence="2">
    <name type="scientific">marine sediment metagenome</name>
    <dbReference type="NCBI Taxonomy" id="412755"/>
    <lineage>
        <taxon>unclassified sequences</taxon>
        <taxon>metagenomes</taxon>
        <taxon>ecological metagenomes</taxon>
    </lineage>
</organism>
<dbReference type="AlphaFoldDB" id="X1G4J3"/>
<sequence>MKKLLEEYAIFIAIGVCVGSLVGKVWVWQFWLWIIVLNLCVHLRVHALKQGGGRGVLKR</sequence>
<proteinExistence type="predicted"/>
<accession>X1G4J3</accession>
<keyword evidence="1" id="KW-0472">Membrane</keyword>
<protein>
    <submittedName>
        <fullName evidence="2">Uncharacterized protein</fullName>
    </submittedName>
</protein>
<comment type="caution">
    <text evidence="2">The sequence shown here is derived from an EMBL/GenBank/DDBJ whole genome shotgun (WGS) entry which is preliminary data.</text>
</comment>